<dbReference type="GO" id="GO:0008841">
    <property type="term" value="F:dihydrofolate synthase activity"/>
    <property type="evidence" value="ECO:0007669"/>
    <property type="project" value="TreeGrafter"/>
</dbReference>
<comment type="similarity">
    <text evidence="1">Belongs to the folylpolyglutamate synthase family.</text>
</comment>
<organism evidence="7 8">
    <name type="scientific">Peltaster fructicola</name>
    <dbReference type="NCBI Taxonomy" id="286661"/>
    <lineage>
        <taxon>Eukaryota</taxon>
        <taxon>Fungi</taxon>
        <taxon>Dikarya</taxon>
        <taxon>Ascomycota</taxon>
        <taxon>Pezizomycotina</taxon>
        <taxon>Dothideomycetes</taxon>
        <taxon>Dothideomycetes incertae sedis</taxon>
        <taxon>Peltaster</taxon>
    </lineage>
</organism>
<dbReference type="Proteomes" id="UP000503462">
    <property type="component" value="Chromosome 2"/>
</dbReference>
<dbReference type="GO" id="GO:0046872">
    <property type="term" value="F:metal ion binding"/>
    <property type="evidence" value="ECO:0007669"/>
    <property type="project" value="UniProtKB-KW"/>
</dbReference>
<dbReference type="UniPathway" id="UPA00850"/>
<evidence type="ECO:0000256" key="2">
    <source>
        <dbReference type="ARBA" id="ARBA00022598"/>
    </source>
</evidence>
<reference evidence="7 8" key="1">
    <citation type="journal article" date="2016" name="Sci. Rep.">
        <title>Peltaster fructicola genome reveals evolution from an invasive phytopathogen to an ectophytic parasite.</title>
        <authorList>
            <person name="Xu C."/>
            <person name="Chen H."/>
            <person name="Gleason M.L."/>
            <person name="Xu J.R."/>
            <person name="Liu H."/>
            <person name="Zhang R."/>
            <person name="Sun G."/>
        </authorList>
    </citation>
    <scope>NUCLEOTIDE SEQUENCE [LARGE SCALE GENOMIC DNA]</scope>
    <source>
        <strain evidence="7 8">LNHT1506</strain>
    </source>
</reference>
<dbReference type="InterPro" id="IPR036615">
    <property type="entry name" value="Mur_ligase_C_dom_sf"/>
</dbReference>
<dbReference type="InterPro" id="IPR036565">
    <property type="entry name" value="Mur-like_cat_sf"/>
</dbReference>
<dbReference type="InterPro" id="IPR018109">
    <property type="entry name" value="Folylpolyglutamate_synth_CS"/>
</dbReference>
<dbReference type="OrthoDB" id="5212574at2759"/>
<evidence type="ECO:0000256" key="4">
    <source>
        <dbReference type="ARBA" id="ARBA00022741"/>
    </source>
</evidence>
<dbReference type="PROSITE" id="PS01012">
    <property type="entry name" value="FOLYLPOLYGLU_SYNT_2"/>
    <property type="match status" value="1"/>
</dbReference>
<keyword evidence="3" id="KW-0479">Metal-binding</keyword>
<dbReference type="PANTHER" id="PTHR11136">
    <property type="entry name" value="FOLYLPOLYGLUTAMATE SYNTHASE-RELATED"/>
    <property type="match status" value="1"/>
</dbReference>
<dbReference type="GO" id="GO:0005739">
    <property type="term" value="C:mitochondrion"/>
    <property type="evidence" value="ECO:0007669"/>
    <property type="project" value="TreeGrafter"/>
</dbReference>
<evidence type="ECO:0000256" key="5">
    <source>
        <dbReference type="ARBA" id="ARBA00022840"/>
    </source>
</evidence>
<dbReference type="GO" id="GO:0005524">
    <property type="term" value="F:ATP binding"/>
    <property type="evidence" value="ECO:0007669"/>
    <property type="project" value="UniProtKB-KW"/>
</dbReference>
<dbReference type="SUPFAM" id="SSF53623">
    <property type="entry name" value="MurD-like peptide ligases, catalytic domain"/>
    <property type="match status" value="1"/>
</dbReference>
<dbReference type="AlphaFoldDB" id="A0A6H0XU27"/>
<keyword evidence="5" id="KW-0067">ATP-binding</keyword>
<sequence length="471" mass="50680">MIQPGLSRISKLLATTELPWRAIHVAGTNGKGSICNYAASMLKVYNNTSLPPFTGHAKLTYGKFTSPHLMDRWDGISVNDAVISKEDFQRIEDKIVRRDRNDAINASEFEILTATAFETFTKAKVDVGIIEVGMGGRLDATNIIGQSTHKDSTSVRATPLVTAISKIGLDHQAFLGNTLTEIAAQKAGIMKPRVPVVYDESNAKEVRDVLEQHAMAVGVKATSMAALGLDPDWSLLPVEERPQGYETHDGYPIHAHIQNNTSVALRSTWLALSQLGRLACPPAMSEADHAQQLRDMAQLMSRVSEAGSTPNRGRLERVRVVRRTASGSIVHKLLADGAHNAQSAIALADEVTLLRKENAGTSKICWVVAVSNGRNPKDLLDPLLKIGDSVCAVEFGPVDGMPWVEPVSAQDVATAAADLVGKQGSVTVYGKDVQAAVKHAFDASDSEWTVVAGSLYLVGDVHRLLRDGEAG</sequence>
<evidence type="ECO:0000313" key="8">
    <source>
        <dbReference type="Proteomes" id="UP000503462"/>
    </source>
</evidence>
<proteinExistence type="inferred from homology"/>
<evidence type="ECO:0000256" key="6">
    <source>
        <dbReference type="ARBA" id="ARBA00022842"/>
    </source>
</evidence>
<dbReference type="Gene3D" id="3.90.190.20">
    <property type="entry name" value="Mur ligase, C-terminal domain"/>
    <property type="match status" value="1"/>
</dbReference>
<dbReference type="EMBL" id="CP051140">
    <property type="protein sequence ID" value="QIW98233.1"/>
    <property type="molecule type" value="Genomic_DNA"/>
</dbReference>
<dbReference type="PANTHER" id="PTHR11136:SF0">
    <property type="entry name" value="DIHYDROFOLATE SYNTHETASE-RELATED"/>
    <property type="match status" value="1"/>
</dbReference>
<dbReference type="Gene3D" id="3.40.1190.10">
    <property type="entry name" value="Mur-like, catalytic domain"/>
    <property type="match status" value="1"/>
</dbReference>
<dbReference type="SUPFAM" id="SSF53244">
    <property type="entry name" value="MurD-like peptide ligases, peptide-binding domain"/>
    <property type="match status" value="1"/>
</dbReference>
<dbReference type="NCBIfam" id="TIGR01499">
    <property type="entry name" value="folC"/>
    <property type="match status" value="1"/>
</dbReference>
<evidence type="ECO:0000313" key="7">
    <source>
        <dbReference type="EMBL" id="QIW98233.1"/>
    </source>
</evidence>
<dbReference type="InterPro" id="IPR001645">
    <property type="entry name" value="Folylpolyglutamate_synth"/>
</dbReference>
<evidence type="ECO:0008006" key="9">
    <source>
        <dbReference type="Google" id="ProtNLM"/>
    </source>
</evidence>
<keyword evidence="2" id="KW-0436">Ligase</keyword>
<evidence type="ECO:0000256" key="1">
    <source>
        <dbReference type="ARBA" id="ARBA00008276"/>
    </source>
</evidence>
<accession>A0A6H0XU27</accession>
<dbReference type="GO" id="GO:0005829">
    <property type="term" value="C:cytosol"/>
    <property type="evidence" value="ECO:0007669"/>
    <property type="project" value="TreeGrafter"/>
</dbReference>
<protein>
    <recommendedName>
        <fullName evidence="9">Mur ligase central domain-containing protein</fullName>
    </recommendedName>
</protein>
<keyword evidence="6" id="KW-0460">Magnesium</keyword>
<keyword evidence="8" id="KW-1185">Reference proteome</keyword>
<dbReference type="GO" id="GO:0004326">
    <property type="term" value="F:tetrahydrofolylpolyglutamate synthase activity"/>
    <property type="evidence" value="ECO:0007669"/>
    <property type="project" value="InterPro"/>
</dbReference>
<evidence type="ECO:0000256" key="3">
    <source>
        <dbReference type="ARBA" id="ARBA00022723"/>
    </source>
</evidence>
<name>A0A6H0XU27_9PEZI</name>
<gene>
    <name evidence="7" type="ORF">AMS68_003751</name>
</gene>
<keyword evidence="4" id="KW-0547">Nucleotide-binding</keyword>